<evidence type="ECO:0000313" key="1">
    <source>
        <dbReference type="EMBL" id="MVO16312.1"/>
    </source>
</evidence>
<dbReference type="RefSeq" id="WP_157022548.1">
    <property type="nucleotide sequence ID" value="NZ_WQLV01000005.1"/>
</dbReference>
<protein>
    <recommendedName>
        <fullName evidence="3">Sulfotransferase family protein</fullName>
    </recommendedName>
</protein>
<comment type="caution">
    <text evidence="1">The sequence shown here is derived from an EMBL/GenBank/DDBJ whole genome shotgun (WGS) entry which is preliminary data.</text>
</comment>
<name>A0A6L6WKP0_9RHOB</name>
<sequence>MQVIVHTGAHATEEDRLLKSLLRNKEDLSKQGVAVPGPGKYRTLLKDCFVALEAGSPAPDSRDVLWDAILDEEDAERVVLSNPHFFGSQRNALEGDYLYPEAVQRMRDLQQLFPHDQIEIFMGLRNPAGFLPALLQKAAPKRLREVMKQTDPRQLRWSEMMGRLRQAVPDIPLTVWCYEDMPLTWGQIMRDMVGVETHKALLGDLDLLATIMSPEGLTRLRAYLEAHSDLSEMQKRRVYAAFLDKFAIEEALEEELDLPGWTEELIETLTSIYDEDMYQLQRIPGVTLIAP</sequence>
<accession>A0A6L6WKP0</accession>
<proteinExistence type="predicted"/>
<organism evidence="1 2">
    <name type="scientific">Parasedimentitalea huanghaiensis</name>
    <dbReference type="NCBI Taxonomy" id="2682100"/>
    <lineage>
        <taxon>Bacteria</taxon>
        <taxon>Pseudomonadati</taxon>
        <taxon>Pseudomonadota</taxon>
        <taxon>Alphaproteobacteria</taxon>
        <taxon>Rhodobacterales</taxon>
        <taxon>Paracoccaceae</taxon>
        <taxon>Parasedimentitalea</taxon>
    </lineage>
</organism>
<evidence type="ECO:0000313" key="2">
    <source>
        <dbReference type="Proteomes" id="UP000478892"/>
    </source>
</evidence>
<evidence type="ECO:0008006" key="3">
    <source>
        <dbReference type="Google" id="ProtNLM"/>
    </source>
</evidence>
<reference evidence="1 2" key="1">
    <citation type="submission" date="2019-12" db="EMBL/GenBank/DDBJ databases">
        <authorList>
            <person name="Zhang Y.-J."/>
        </authorList>
    </citation>
    <scope>NUCLEOTIDE SEQUENCE [LARGE SCALE GENOMIC DNA]</scope>
    <source>
        <strain evidence="1 2">CY05</strain>
    </source>
</reference>
<dbReference type="AlphaFoldDB" id="A0A6L6WKP0"/>
<gene>
    <name evidence="1" type="ORF">GO984_10870</name>
</gene>
<dbReference type="EMBL" id="WQLV01000005">
    <property type="protein sequence ID" value="MVO16312.1"/>
    <property type="molecule type" value="Genomic_DNA"/>
</dbReference>
<dbReference type="Proteomes" id="UP000478892">
    <property type="component" value="Unassembled WGS sequence"/>
</dbReference>
<keyword evidence="2" id="KW-1185">Reference proteome</keyword>